<gene>
    <name evidence="2" type="ORF">SI7747_12015435</name>
    <name evidence="3" type="ORF">SI8410_12016662</name>
</gene>
<evidence type="ECO:0000256" key="1">
    <source>
        <dbReference type="SAM" id="MobiDB-lite"/>
    </source>
</evidence>
<dbReference type="OrthoDB" id="5586401at2759"/>
<reference evidence="2" key="1">
    <citation type="submission" date="2019-12" db="EMBL/GenBank/DDBJ databases">
        <authorList>
            <person name="Scholz U."/>
            <person name="Mascher M."/>
            <person name="Fiebig A."/>
        </authorList>
    </citation>
    <scope>NUCLEOTIDE SEQUENCE</scope>
</reference>
<dbReference type="EMBL" id="LR743599">
    <property type="protein sequence ID" value="CAA2629797.1"/>
    <property type="molecule type" value="Genomic_DNA"/>
</dbReference>
<feature type="region of interest" description="Disordered" evidence="1">
    <location>
        <begin position="1"/>
        <end position="40"/>
    </location>
</feature>
<proteinExistence type="predicted"/>
<dbReference type="EMBL" id="LR746275">
    <property type="protein sequence ID" value="CAA7405984.1"/>
    <property type="molecule type" value="Genomic_DNA"/>
</dbReference>
<dbReference type="PANTHER" id="PTHR48236:SF1">
    <property type="entry name" value="COX19-LIKE CHCH FAMILY PROTEIN"/>
    <property type="match status" value="1"/>
</dbReference>
<evidence type="ECO:0000313" key="2">
    <source>
        <dbReference type="EMBL" id="CAA2629797.1"/>
    </source>
</evidence>
<dbReference type="InterPro" id="IPR009069">
    <property type="entry name" value="Cys_alpha_HP_mot_SF"/>
</dbReference>
<dbReference type="AlphaFoldDB" id="A0A7I8JFV3"/>
<name>A0A7I8JFV3_SPIIN</name>
<dbReference type="PANTHER" id="PTHR48236">
    <property type="entry name" value="COX19-LIKE CHCH FAMILY PROTEIN"/>
    <property type="match status" value="1"/>
</dbReference>
<evidence type="ECO:0000313" key="4">
    <source>
        <dbReference type="Proteomes" id="UP000663760"/>
    </source>
</evidence>
<dbReference type="Proteomes" id="UP000663760">
    <property type="component" value="Chromosome 12"/>
</dbReference>
<evidence type="ECO:0000313" key="3">
    <source>
        <dbReference type="EMBL" id="CAA7405984.1"/>
    </source>
</evidence>
<accession>A0A7I8JFV3</accession>
<sequence>MDYTPRTEAAVTATKTTPSPSAPSSIPPPAHQRDADEDDENVRQLGDCSAVYLALQECLIRTNRDWRSCQPEVQALKACHARSTKRSKEQ</sequence>
<feature type="compositionally biased region" description="Low complexity" evidence="1">
    <location>
        <begin position="9"/>
        <end position="24"/>
    </location>
</feature>
<protein>
    <submittedName>
        <fullName evidence="2">Uncharacterized protein</fullName>
    </submittedName>
</protein>
<keyword evidence="4" id="KW-1185">Reference proteome</keyword>
<organism evidence="2">
    <name type="scientific">Spirodela intermedia</name>
    <name type="common">Intermediate duckweed</name>
    <dbReference type="NCBI Taxonomy" id="51605"/>
    <lineage>
        <taxon>Eukaryota</taxon>
        <taxon>Viridiplantae</taxon>
        <taxon>Streptophyta</taxon>
        <taxon>Embryophyta</taxon>
        <taxon>Tracheophyta</taxon>
        <taxon>Spermatophyta</taxon>
        <taxon>Magnoliopsida</taxon>
        <taxon>Liliopsida</taxon>
        <taxon>Araceae</taxon>
        <taxon>Lemnoideae</taxon>
        <taxon>Spirodela</taxon>
    </lineage>
</organism>
<dbReference type="SUPFAM" id="SSF47072">
    <property type="entry name" value="Cysteine alpha-hairpin motif"/>
    <property type="match status" value="1"/>
</dbReference>